<evidence type="ECO:0000313" key="2">
    <source>
        <dbReference type="Proteomes" id="UP001211872"/>
    </source>
</evidence>
<sequence>MDSISFNPAMLAAVLAGRKTVTRRRLAPTLQLRQDPGRYGLRALTAAGALFTDRHAPADTLPPVPCPFGPAGTVLYVQEAPDCRLRVVRIQVEQVRSITEAQARQEGLSFRLQQGSVQWGGVEPDACAADGFRWYDTAVRAFQGLLDSIYPDAWARNEWVWVVEFVRVP</sequence>
<gene>
    <name evidence="1" type="ORF">O9Z63_07540</name>
</gene>
<name>A0ABY7PTC1_9BACT</name>
<evidence type="ECO:0008006" key="3">
    <source>
        <dbReference type="Google" id="ProtNLM"/>
    </source>
</evidence>
<dbReference type="EMBL" id="CP115396">
    <property type="protein sequence ID" value="WBO86099.1"/>
    <property type="molecule type" value="Genomic_DNA"/>
</dbReference>
<organism evidence="1 2">
    <name type="scientific">Hymenobacter yonginensis</name>
    <dbReference type="NCBI Taxonomy" id="748197"/>
    <lineage>
        <taxon>Bacteria</taxon>
        <taxon>Pseudomonadati</taxon>
        <taxon>Bacteroidota</taxon>
        <taxon>Cytophagia</taxon>
        <taxon>Cytophagales</taxon>
        <taxon>Hymenobacteraceae</taxon>
        <taxon>Hymenobacter</taxon>
    </lineage>
</organism>
<dbReference type="RefSeq" id="WP_270128689.1">
    <property type="nucleotide sequence ID" value="NZ_CP115396.1"/>
</dbReference>
<accession>A0ABY7PTC1</accession>
<keyword evidence="2" id="KW-1185">Reference proteome</keyword>
<reference evidence="1 2" key="1">
    <citation type="journal article" date="2011" name="Int. J. Syst. Evol. Microbiol.">
        <title>Hymenobacter yonginensis sp. nov., isolated from a mesotrophic artificial lake.</title>
        <authorList>
            <person name="Joung Y."/>
            <person name="Cho S.H."/>
            <person name="Kim H."/>
            <person name="Kim S.B."/>
            <person name="Joh K."/>
        </authorList>
    </citation>
    <scope>NUCLEOTIDE SEQUENCE [LARGE SCALE GENOMIC DNA]</scope>
    <source>
        <strain evidence="1 2">KCTC 22745</strain>
    </source>
</reference>
<evidence type="ECO:0000313" key="1">
    <source>
        <dbReference type="EMBL" id="WBO86099.1"/>
    </source>
</evidence>
<proteinExistence type="predicted"/>
<dbReference type="Proteomes" id="UP001211872">
    <property type="component" value="Chromosome"/>
</dbReference>
<protein>
    <recommendedName>
        <fullName evidence="3">ASCH domain-containing protein</fullName>
    </recommendedName>
</protein>